<dbReference type="Gramene" id="TVU02623">
    <property type="protein sequence ID" value="TVU02623"/>
    <property type="gene ID" value="EJB05_51865"/>
</dbReference>
<dbReference type="InterPro" id="IPR022059">
    <property type="entry name" value="DUF3615"/>
</dbReference>
<feature type="non-terminal residue" evidence="2">
    <location>
        <position position="201"/>
    </location>
</feature>
<keyword evidence="3" id="KW-1185">Reference proteome</keyword>
<evidence type="ECO:0000313" key="3">
    <source>
        <dbReference type="Proteomes" id="UP000324897"/>
    </source>
</evidence>
<dbReference type="PANTHER" id="PTHR33326:SF14">
    <property type="entry name" value="EXPRESSED PROTEIN"/>
    <property type="match status" value="1"/>
</dbReference>
<evidence type="ECO:0000259" key="1">
    <source>
        <dbReference type="Pfam" id="PF12274"/>
    </source>
</evidence>
<dbReference type="EMBL" id="RWGY01000304">
    <property type="protein sequence ID" value="TVU02623.1"/>
    <property type="molecule type" value="Genomic_DNA"/>
</dbReference>
<sequence length="201" mass="22824">TEEELRLIREYRAAANTCTSFKQAFDELLAEQHAARAELAAKRGTEPPLPLQAELLPVDQESQSVQAQQQSCSAAAQPHHASNTELIENAEKWMCEEVKMGLDCQFTELCHQCFNVENYNKIFHHYNFKARIKKPNSVGWLDALYFAEVKQMFGRKFYFCCRLEPNENGHCYACKSQSVEELQHPATGGYETGLPNVGFGL</sequence>
<comment type="caution">
    <text evidence="2">The sequence shown here is derived from an EMBL/GenBank/DDBJ whole genome shotgun (WGS) entry which is preliminary data.</text>
</comment>
<accession>A0A5J9SUC4</accession>
<feature type="domain" description="DUF3615" evidence="1">
    <location>
        <begin position="100"/>
        <end position="185"/>
    </location>
</feature>
<dbReference type="AlphaFoldDB" id="A0A5J9SUC4"/>
<protein>
    <recommendedName>
        <fullName evidence="1">DUF3615 domain-containing protein</fullName>
    </recommendedName>
</protein>
<organism evidence="2 3">
    <name type="scientific">Eragrostis curvula</name>
    <name type="common">weeping love grass</name>
    <dbReference type="NCBI Taxonomy" id="38414"/>
    <lineage>
        <taxon>Eukaryota</taxon>
        <taxon>Viridiplantae</taxon>
        <taxon>Streptophyta</taxon>
        <taxon>Embryophyta</taxon>
        <taxon>Tracheophyta</taxon>
        <taxon>Spermatophyta</taxon>
        <taxon>Magnoliopsida</taxon>
        <taxon>Liliopsida</taxon>
        <taxon>Poales</taxon>
        <taxon>Poaceae</taxon>
        <taxon>PACMAD clade</taxon>
        <taxon>Chloridoideae</taxon>
        <taxon>Eragrostideae</taxon>
        <taxon>Eragrostidinae</taxon>
        <taxon>Eragrostis</taxon>
    </lineage>
</organism>
<dbReference type="Pfam" id="PF12274">
    <property type="entry name" value="DUF3615"/>
    <property type="match status" value="1"/>
</dbReference>
<dbReference type="PANTHER" id="PTHR33326">
    <property type="entry name" value="OS05G0543800 PROTEIN"/>
    <property type="match status" value="1"/>
</dbReference>
<evidence type="ECO:0000313" key="2">
    <source>
        <dbReference type="EMBL" id="TVU02623.1"/>
    </source>
</evidence>
<dbReference type="Proteomes" id="UP000324897">
    <property type="component" value="Unassembled WGS sequence"/>
</dbReference>
<reference evidence="2 3" key="1">
    <citation type="journal article" date="2019" name="Sci. Rep.">
        <title>A high-quality genome of Eragrostis curvula grass provides insights into Poaceae evolution and supports new strategies to enhance forage quality.</title>
        <authorList>
            <person name="Carballo J."/>
            <person name="Santos B.A.C.M."/>
            <person name="Zappacosta D."/>
            <person name="Garbus I."/>
            <person name="Selva J.P."/>
            <person name="Gallo C.A."/>
            <person name="Diaz A."/>
            <person name="Albertini E."/>
            <person name="Caccamo M."/>
            <person name="Echenique V."/>
        </authorList>
    </citation>
    <scope>NUCLEOTIDE SEQUENCE [LARGE SCALE GENOMIC DNA]</scope>
    <source>
        <strain evidence="3">cv. Victoria</strain>
        <tissue evidence="2">Leaf</tissue>
    </source>
</reference>
<gene>
    <name evidence="2" type="ORF">EJB05_51865</name>
</gene>
<name>A0A5J9SUC4_9POAL</name>
<feature type="non-terminal residue" evidence="2">
    <location>
        <position position="1"/>
    </location>
</feature>
<proteinExistence type="predicted"/>